<feature type="transmembrane region" description="Helical" evidence="1">
    <location>
        <begin position="113"/>
        <end position="135"/>
    </location>
</feature>
<feature type="transmembrane region" description="Helical" evidence="1">
    <location>
        <begin position="25"/>
        <end position="46"/>
    </location>
</feature>
<keyword evidence="1" id="KW-1133">Transmembrane helix</keyword>
<evidence type="ECO:0000256" key="1">
    <source>
        <dbReference type="SAM" id="Phobius"/>
    </source>
</evidence>
<keyword evidence="3" id="KW-1185">Reference proteome</keyword>
<comment type="caution">
    <text evidence="2">The sequence shown here is derived from an EMBL/GenBank/DDBJ whole genome shotgun (WGS) entry which is preliminary data.</text>
</comment>
<reference evidence="2" key="1">
    <citation type="journal article" date="2014" name="Int. J. Syst. Evol. Microbiol.">
        <title>Complete genome sequence of Corynebacterium casei LMG S-19264T (=DSM 44701T), isolated from a smear-ripened cheese.</title>
        <authorList>
            <consortium name="US DOE Joint Genome Institute (JGI-PGF)"/>
            <person name="Walter F."/>
            <person name="Albersmeier A."/>
            <person name="Kalinowski J."/>
            <person name="Ruckert C."/>
        </authorList>
    </citation>
    <scope>NUCLEOTIDE SEQUENCE</scope>
    <source>
        <strain evidence="2">CGMCC 1.8984</strain>
    </source>
</reference>
<sequence>MSDAAELPDSYRRDDTIDLKKDRKLALAVQGGFVVLAALAVAVAWLANLPLQTEWNPFVAIVVTVVACLVYMIVHEATHGVMLQLLTKVKPSYRMRFPFLTTGGNAFLTPRRAIVIALAPMVIWAVVLIVALLLVPQDWRLTVYVVLALDFAGSSGDLVEAVVLSRQRRDALVRDDGDRIHVFLPVD</sequence>
<evidence type="ECO:0008006" key="4">
    <source>
        <dbReference type="Google" id="ProtNLM"/>
    </source>
</evidence>
<keyword evidence="1" id="KW-0812">Transmembrane</keyword>
<dbReference type="RefSeq" id="WP_188743278.1">
    <property type="nucleotide sequence ID" value="NZ_BAABFW010000030.1"/>
</dbReference>
<reference evidence="2" key="2">
    <citation type="submission" date="2020-09" db="EMBL/GenBank/DDBJ databases">
        <authorList>
            <person name="Sun Q."/>
            <person name="Zhou Y."/>
        </authorList>
    </citation>
    <scope>NUCLEOTIDE SEQUENCE</scope>
    <source>
        <strain evidence="2">CGMCC 1.8984</strain>
    </source>
</reference>
<dbReference type="AlphaFoldDB" id="A0A917PJK4"/>
<feature type="transmembrane region" description="Helical" evidence="1">
    <location>
        <begin position="58"/>
        <end position="86"/>
    </location>
</feature>
<dbReference type="Proteomes" id="UP000636956">
    <property type="component" value="Unassembled WGS sequence"/>
</dbReference>
<dbReference type="InterPro" id="IPR021683">
    <property type="entry name" value="DUF3267"/>
</dbReference>
<proteinExistence type="predicted"/>
<evidence type="ECO:0000313" key="3">
    <source>
        <dbReference type="Proteomes" id="UP000636956"/>
    </source>
</evidence>
<protein>
    <recommendedName>
        <fullName evidence="4">DUF3267 domain-containing protein</fullName>
    </recommendedName>
</protein>
<organism evidence="2 3">
    <name type="scientific">Agromyces bauzanensis</name>
    <dbReference type="NCBI Taxonomy" id="1308924"/>
    <lineage>
        <taxon>Bacteria</taxon>
        <taxon>Bacillati</taxon>
        <taxon>Actinomycetota</taxon>
        <taxon>Actinomycetes</taxon>
        <taxon>Micrococcales</taxon>
        <taxon>Microbacteriaceae</taxon>
        <taxon>Agromyces</taxon>
    </lineage>
</organism>
<accession>A0A917PJK4</accession>
<gene>
    <name evidence="2" type="ORF">GCM10011372_19860</name>
</gene>
<dbReference type="EMBL" id="BMMD01000010">
    <property type="protein sequence ID" value="GGJ81457.1"/>
    <property type="molecule type" value="Genomic_DNA"/>
</dbReference>
<dbReference type="Pfam" id="PF11667">
    <property type="entry name" value="DUF3267"/>
    <property type="match status" value="1"/>
</dbReference>
<name>A0A917PJK4_9MICO</name>
<evidence type="ECO:0000313" key="2">
    <source>
        <dbReference type="EMBL" id="GGJ81457.1"/>
    </source>
</evidence>
<keyword evidence="1" id="KW-0472">Membrane</keyword>